<evidence type="ECO:0000313" key="2">
    <source>
        <dbReference type="EMBL" id="SHJ21604.1"/>
    </source>
</evidence>
<dbReference type="EMBL" id="FQYP01000006">
    <property type="protein sequence ID" value="SHJ21604.1"/>
    <property type="molecule type" value="Genomic_DNA"/>
</dbReference>
<proteinExistence type="predicted"/>
<dbReference type="AlphaFoldDB" id="A0A1M6HHG2"/>
<evidence type="ECO:0000313" key="3">
    <source>
        <dbReference type="Proteomes" id="UP000184432"/>
    </source>
</evidence>
<keyword evidence="3" id="KW-1185">Reference proteome</keyword>
<feature type="transmembrane region" description="Helical" evidence="1">
    <location>
        <begin position="12"/>
        <end position="30"/>
    </location>
</feature>
<dbReference type="RefSeq" id="WP_073317250.1">
    <property type="nucleotide sequence ID" value="NZ_FQYP01000006.1"/>
</dbReference>
<reference evidence="3" key="1">
    <citation type="submission" date="2016-11" db="EMBL/GenBank/DDBJ databases">
        <authorList>
            <person name="Varghese N."/>
            <person name="Submissions S."/>
        </authorList>
    </citation>
    <scope>NUCLEOTIDE SEQUENCE [LARGE SCALE GENOMIC DNA]</scope>
    <source>
        <strain evidence="3">DSM 22623</strain>
    </source>
</reference>
<keyword evidence="1" id="KW-0472">Membrane</keyword>
<sequence length="128" mass="14789">MKQNGTSTYQNFPIIKWFFLFAAIFSFGGYSQYTPPQTKRVEIELLTVTATDTKRTIRFEKVVQSKEIQRSTIHIQQLLLDLSDMHASVTRKFLKKHTPHLALSLRKKINFSTPQVFPDEDSAHCITA</sequence>
<gene>
    <name evidence="2" type="ORF">SAMN04488508_106283</name>
</gene>
<keyword evidence="1" id="KW-1133">Transmembrane helix</keyword>
<name>A0A1M6HHG2_9FLAO</name>
<protein>
    <submittedName>
        <fullName evidence="2">Uncharacterized protein</fullName>
    </submittedName>
</protein>
<keyword evidence="1" id="KW-0812">Transmembrane</keyword>
<organism evidence="2 3">
    <name type="scientific">Aquimarina spongiae</name>
    <dbReference type="NCBI Taxonomy" id="570521"/>
    <lineage>
        <taxon>Bacteria</taxon>
        <taxon>Pseudomonadati</taxon>
        <taxon>Bacteroidota</taxon>
        <taxon>Flavobacteriia</taxon>
        <taxon>Flavobacteriales</taxon>
        <taxon>Flavobacteriaceae</taxon>
        <taxon>Aquimarina</taxon>
    </lineage>
</organism>
<dbReference type="OrthoDB" id="1163220at2"/>
<dbReference type="STRING" id="570521.SAMN04488508_106283"/>
<dbReference type="Proteomes" id="UP000184432">
    <property type="component" value="Unassembled WGS sequence"/>
</dbReference>
<evidence type="ECO:0000256" key="1">
    <source>
        <dbReference type="SAM" id="Phobius"/>
    </source>
</evidence>
<accession>A0A1M6HHG2</accession>